<protein>
    <recommendedName>
        <fullName evidence="2">Heterokaryon incompatibility domain-containing protein</fullName>
    </recommendedName>
</protein>
<feature type="compositionally biased region" description="Basic residues" evidence="1">
    <location>
        <begin position="518"/>
        <end position="529"/>
    </location>
</feature>
<evidence type="ECO:0000259" key="2">
    <source>
        <dbReference type="Pfam" id="PF06985"/>
    </source>
</evidence>
<evidence type="ECO:0000313" key="4">
    <source>
        <dbReference type="Proteomes" id="UP000258309"/>
    </source>
</evidence>
<gene>
    <name evidence="3" type="ORF">B7463_g3421</name>
</gene>
<feature type="non-terminal residue" evidence="3">
    <location>
        <position position="1"/>
    </location>
</feature>
<comment type="caution">
    <text evidence="3">The sequence shown here is derived from an EMBL/GenBank/DDBJ whole genome shotgun (WGS) entry which is preliminary data.</text>
</comment>
<dbReference type="STRING" id="5539.A0A3E2HIE1"/>
<accession>A0A3E2HIE1</accession>
<dbReference type="PANTHER" id="PTHR24148:SF73">
    <property type="entry name" value="HET DOMAIN PROTEIN (AFU_ORTHOLOGUE AFUA_8G01020)"/>
    <property type="match status" value="1"/>
</dbReference>
<keyword evidence="4" id="KW-1185">Reference proteome</keyword>
<feature type="non-terminal residue" evidence="3">
    <location>
        <position position="806"/>
    </location>
</feature>
<dbReference type="OrthoDB" id="2157530at2759"/>
<dbReference type="EMBL" id="NCSJ02000045">
    <property type="protein sequence ID" value="RFU32923.1"/>
    <property type="molecule type" value="Genomic_DNA"/>
</dbReference>
<evidence type="ECO:0000256" key="1">
    <source>
        <dbReference type="SAM" id="MobiDB-lite"/>
    </source>
</evidence>
<evidence type="ECO:0000313" key="3">
    <source>
        <dbReference type="EMBL" id="RFU32923.1"/>
    </source>
</evidence>
<proteinExistence type="predicted"/>
<dbReference type="Proteomes" id="UP000258309">
    <property type="component" value="Unassembled WGS sequence"/>
</dbReference>
<feature type="compositionally biased region" description="Acidic residues" evidence="1">
    <location>
        <begin position="712"/>
        <end position="722"/>
    </location>
</feature>
<organism evidence="3 4">
    <name type="scientific">Scytalidium lignicola</name>
    <name type="common">Hyphomycete</name>
    <dbReference type="NCBI Taxonomy" id="5539"/>
    <lineage>
        <taxon>Eukaryota</taxon>
        <taxon>Fungi</taxon>
        <taxon>Dikarya</taxon>
        <taxon>Ascomycota</taxon>
        <taxon>Pezizomycotina</taxon>
        <taxon>Leotiomycetes</taxon>
        <taxon>Leotiomycetes incertae sedis</taxon>
        <taxon>Scytalidium</taxon>
    </lineage>
</organism>
<feature type="region of interest" description="Disordered" evidence="1">
    <location>
        <begin position="696"/>
        <end position="728"/>
    </location>
</feature>
<dbReference type="Pfam" id="PF06985">
    <property type="entry name" value="HET"/>
    <property type="match status" value="1"/>
</dbReference>
<dbReference type="InterPro" id="IPR010730">
    <property type="entry name" value="HET"/>
</dbReference>
<dbReference type="AlphaFoldDB" id="A0A3E2HIE1"/>
<feature type="domain" description="Heterokaryon incompatibility" evidence="2">
    <location>
        <begin position="60"/>
        <end position="203"/>
    </location>
</feature>
<feature type="compositionally biased region" description="Low complexity" evidence="1">
    <location>
        <begin position="696"/>
        <end position="707"/>
    </location>
</feature>
<dbReference type="PANTHER" id="PTHR24148">
    <property type="entry name" value="ANKYRIN REPEAT DOMAIN-CONTAINING PROTEIN 39 HOMOLOG-RELATED"/>
    <property type="match status" value="1"/>
</dbReference>
<dbReference type="InterPro" id="IPR052895">
    <property type="entry name" value="HetReg/Transcr_Mod"/>
</dbReference>
<feature type="region of interest" description="Disordered" evidence="1">
    <location>
        <begin position="515"/>
        <end position="534"/>
    </location>
</feature>
<reference evidence="3 4" key="1">
    <citation type="submission" date="2018-05" db="EMBL/GenBank/DDBJ databases">
        <title>Draft genome sequence of Scytalidium lignicola DSM 105466, a ubiquitous saprotrophic fungus.</title>
        <authorList>
            <person name="Buettner E."/>
            <person name="Gebauer A.M."/>
            <person name="Hofrichter M."/>
            <person name="Liers C."/>
            <person name="Kellner H."/>
        </authorList>
    </citation>
    <scope>NUCLEOTIDE SEQUENCE [LARGE SCALE GENOMIC DNA]</scope>
    <source>
        <strain evidence="3 4">DSM 105466</strain>
    </source>
</reference>
<sequence>MSLPPSPLVDNRLQLYRPLVESKAIRIVVVQPNNDGTGQIECILEHATLDYYDNEIIDHFIALSYVWGDQNDTRNIIVDGHIVDVTANLEAALRHIRDEKRPIRVWADALCINQLDDDEKNVQVGQMGRVYSTAHHTVIYLGSLNVETSILLDEMQQLYRNPRIYELNRIKKTTSSEKALCLSAIEIHVLSRPWFTRIWVLQELVRSRDPWIQFDRKRVRWQNLLILTSMLVTSLKSISSFKWLSAFGTSKEPSSIKESGKAGQALTMRRIASLEYMESARNVFQDRKATTSSLDLINLLQARRGFGASDARDFVYAHFGVAADFNSPEWPDPIVDYSKTTSQVFTDIARYFIQRYNDLRIISYVGAVDPVDQVLRGIPSWVPDWTKDDGPVPSPIHSDSDRSFFYSHHNIRYQGQSKNILVCQGMIIGRVLEVGRSTASLRNLNGCGIKKEWATYRLQMRNIKTEAIRKLAFSKKKPASNRGSRQKVRFPESFDKKLADSFNIGGGLRGRLPAAKKASFHTRGSRRRASTSSEEDKVEELIRYQLDNKLLSSYLSYNSPQDTEPCLRSLLKIFSAAAGLHEPLHHWPTEWPTEWPNEKSGVAVQQKLGATQFLSLLFDPYFQDFVKWFVKNKVPPLAVLSYLLFRSLKPADWGKLKEGPIEWDSKKSFENLAMFQDTCRGSNVCVIDIVDKQVDLSSDSEPEPSLLQTSGDDGEWETDSSDGSDKSYKGSTLAITPASSQPGDLICVLEGTKGYFVIRPFTIESENVGKGKEKEKSFIVIGSCFLTFELYITWDTIQNVETLIFH</sequence>
<name>A0A3E2HIE1_SCYLI</name>